<reference evidence="3 4" key="1">
    <citation type="submission" date="2019-11" db="EMBL/GenBank/DDBJ databases">
        <authorList>
            <person name="Cao P."/>
        </authorList>
    </citation>
    <scope>NUCLEOTIDE SEQUENCE [LARGE SCALE GENOMIC DNA]</scope>
    <source>
        <strain evidence="3 4">NEAU-AAG5</strain>
    </source>
</reference>
<evidence type="ECO:0000313" key="3">
    <source>
        <dbReference type="EMBL" id="MUN41019.1"/>
    </source>
</evidence>
<dbReference type="InterPro" id="IPR008984">
    <property type="entry name" value="SMAD_FHA_dom_sf"/>
</dbReference>
<dbReference type="Proteomes" id="UP000432015">
    <property type="component" value="Unassembled WGS sequence"/>
</dbReference>
<accession>A0A7K1L9C1</accession>
<feature type="domain" description="FHA" evidence="2">
    <location>
        <begin position="105"/>
        <end position="159"/>
    </location>
</feature>
<dbReference type="Pfam" id="PF00498">
    <property type="entry name" value="FHA"/>
    <property type="match status" value="1"/>
</dbReference>
<evidence type="ECO:0000256" key="1">
    <source>
        <dbReference type="ARBA" id="ARBA00022553"/>
    </source>
</evidence>
<dbReference type="EMBL" id="WOFH01000013">
    <property type="protein sequence ID" value="MUN41019.1"/>
    <property type="molecule type" value="Genomic_DNA"/>
</dbReference>
<sequence>MSDCPNCGAPRSGRYCEIDGHDFETPGRVGAPTFEMPAAPRHTWLRPMIPPPRPGRARPGPLTAVINADRDYHTSVIALEGPDSAGLVFPPYCPERRVRLSGGEVRIGRRGGSEIDLGVLPEDPGVSHLHAVLLGQPDGTWVLVDPGSTNGTTLNGGSEPIPVNVPVPVGAGDRIHVGAWTTITLAPPGGPS</sequence>
<gene>
    <name evidence="3" type="ORF">GNZ18_31090</name>
</gene>
<dbReference type="Gene3D" id="2.60.200.20">
    <property type="match status" value="1"/>
</dbReference>
<dbReference type="CDD" id="cd00060">
    <property type="entry name" value="FHA"/>
    <property type="match status" value="1"/>
</dbReference>
<dbReference type="PANTHER" id="PTHR23308">
    <property type="entry name" value="NUCLEAR INHIBITOR OF PROTEIN PHOSPHATASE-1"/>
    <property type="match status" value="1"/>
</dbReference>
<dbReference type="RefSeq" id="WP_156220217.1">
    <property type="nucleotide sequence ID" value="NZ_WOFH01000013.1"/>
</dbReference>
<dbReference type="InterPro" id="IPR000253">
    <property type="entry name" value="FHA_dom"/>
</dbReference>
<dbReference type="InterPro" id="IPR050923">
    <property type="entry name" value="Cell_Proc_Reg/RNA_Proc"/>
</dbReference>
<name>A0A7K1L9C1_9ACTN</name>
<dbReference type="PROSITE" id="PS50006">
    <property type="entry name" value="FHA_DOMAIN"/>
    <property type="match status" value="1"/>
</dbReference>
<organism evidence="3 4">
    <name type="scientific">Actinomadura litoris</name>
    <dbReference type="NCBI Taxonomy" id="2678616"/>
    <lineage>
        <taxon>Bacteria</taxon>
        <taxon>Bacillati</taxon>
        <taxon>Actinomycetota</taxon>
        <taxon>Actinomycetes</taxon>
        <taxon>Streptosporangiales</taxon>
        <taxon>Thermomonosporaceae</taxon>
        <taxon>Actinomadura</taxon>
    </lineage>
</organism>
<evidence type="ECO:0000259" key="2">
    <source>
        <dbReference type="PROSITE" id="PS50006"/>
    </source>
</evidence>
<protein>
    <submittedName>
        <fullName evidence="3">FHA domain-containing protein</fullName>
    </submittedName>
</protein>
<dbReference type="AlphaFoldDB" id="A0A7K1L9C1"/>
<keyword evidence="4" id="KW-1185">Reference proteome</keyword>
<keyword evidence="1" id="KW-0597">Phosphoprotein</keyword>
<evidence type="ECO:0000313" key="4">
    <source>
        <dbReference type="Proteomes" id="UP000432015"/>
    </source>
</evidence>
<dbReference type="SUPFAM" id="SSF49879">
    <property type="entry name" value="SMAD/FHA domain"/>
    <property type="match status" value="1"/>
</dbReference>
<proteinExistence type="predicted"/>
<comment type="caution">
    <text evidence="3">The sequence shown here is derived from an EMBL/GenBank/DDBJ whole genome shotgun (WGS) entry which is preliminary data.</text>
</comment>